<dbReference type="InterPro" id="IPR016035">
    <property type="entry name" value="Acyl_Trfase/lysoPLipase"/>
</dbReference>
<evidence type="ECO:0000313" key="2">
    <source>
        <dbReference type="EMBL" id="TWI29629.1"/>
    </source>
</evidence>
<dbReference type="EMBL" id="VLKT01000035">
    <property type="protein sequence ID" value="TWI29629.1"/>
    <property type="molecule type" value="Genomic_DNA"/>
</dbReference>
<comment type="caution">
    <text evidence="2">The sequence shown here is derived from an EMBL/GenBank/DDBJ whole genome shotgun (WGS) entry which is preliminary data.</text>
</comment>
<dbReference type="Proteomes" id="UP000317122">
    <property type="component" value="Unassembled WGS sequence"/>
</dbReference>
<reference evidence="2 3" key="1">
    <citation type="journal article" date="2015" name="Stand. Genomic Sci.">
        <title>Genomic Encyclopedia of Bacterial and Archaeal Type Strains, Phase III: the genomes of soil and plant-associated and newly described type strains.</title>
        <authorList>
            <person name="Whitman W.B."/>
            <person name="Woyke T."/>
            <person name="Klenk H.P."/>
            <person name="Zhou Y."/>
            <person name="Lilburn T.G."/>
            <person name="Beck B.J."/>
            <person name="De Vos P."/>
            <person name="Vandamme P."/>
            <person name="Eisen J.A."/>
            <person name="Garrity G."/>
            <person name="Hugenholtz P."/>
            <person name="Kyrpides N.C."/>
        </authorList>
    </citation>
    <scope>NUCLEOTIDE SEQUENCE [LARGE SCALE GENOMIC DNA]</scope>
    <source>
        <strain evidence="2 3">CGMCC 1.2546</strain>
    </source>
</reference>
<evidence type="ECO:0000313" key="3">
    <source>
        <dbReference type="Proteomes" id="UP000317122"/>
    </source>
</evidence>
<name>A0A562NBT0_9HYPH</name>
<feature type="compositionally biased region" description="Low complexity" evidence="1">
    <location>
        <begin position="149"/>
        <end position="159"/>
    </location>
</feature>
<organism evidence="2 3">
    <name type="scientific">Mesorhizobium tianshanense</name>
    <dbReference type="NCBI Taxonomy" id="39844"/>
    <lineage>
        <taxon>Bacteria</taxon>
        <taxon>Pseudomonadati</taxon>
        <taxon>Pseudomonadota</taxon>
        <taxon>Alphaproteobacteria</taxon>
        <taxon>Hyphomicrobiales</taxon>
        <taxon>Phyllobacteriaceae</taxon>
        <taxon>Mesorhizobium</taxon>
    </lineage>
</organism>
<dbReference type="GO" id="GO:0047372">
    <property type="term" value="F:monoacylglycerol lipase activity"/>
    <property type="evidence" value="ECO:0007669"/>
    <property type="project" value="TreeGrafter"/>
</dbReference>
<proteinExistence type="predicted"/>
<dbReference type="GO" id="GO:0004620">
    <property type="term" value="F:phospholipase activity"/>
    <property type="evidence" value="ECO:0007669"/>
    <property type="project" value="TreeGrafter"/>
</dbReference>
<gene>
    <name evidence="2" type="ORF">IQ26_05051</name>
</gene>
<evidence type="ECO:0000256" key="1">
    <source>
        <dbReference type="SAM" id="MobiDB-lite"/>
    </source>
</evidence>
<keyword evidence="3" id="KW-1185">Reference proteome</keyword>
<accession>A0A562NBT0</accession>
<feature type="region of interest" description="Disordered" evidence="1">
    <location>
        <begin position="149"/>
        <end position="182"/>
    </location>
</feature>
<dbReference type="Gene3D" id="3.40.1090.10">
    <property type="entry name" value="Cytosolic phospholipase A2 catalytic domain"/>
    <property type="match status" value="1"/>
</dbReference>
<dbReference type="AlphaFoldDB" id="A0A562NBT0"/>
<dbReference type="PANTHER" id="PTHR32176">
    <property type="entry name" value="XYLOSE ISOMERASE"/>
    <property type="match status" value="1"/>
</dbReference>
<sequence>MNFVPPRRSERTIQHARFKQPCSKDRLFRILSIDGGGIRGVFPAAYLAEIERRFLGGQSIASYFDMIAGTSTRFVATKPSPVVAVRHMRASVSGRLVRHLSGYGAEGSASHIARRTCSAGISGRSSVAVGPNKGRTSCRACANTRVRSGSETSCASSASRNHTKTHSRPPVPMIRGYARTPA</sequence>
<protein>
    <submittedName>
        <fullName evidence="2">Patatin-like phospholipase</fullName>
    </submittedName>
</protein>
<dbReference type="PANTHER" id="PTHR32176:SF92">
    <property type="entry name" value="XYLOSE ISOMERASE"/>
    <property type="match status" value="1"/>
</dbReference>
<dbReference type="SUPFAM" id="SSF52151">
    <property type="entry name" value="FabD/lysophospholipase-like"/>
    <property type="match status" value="1"/>
</dbReference>